<keyword evidence="2" id="KW-0804">Transcription</keyword>
<sequence length="174" mass="18481">MGEDAEILAARERLKNRFGGNAQSKLGGRGTVRRKKKAVNKSSAGADDRKLQSSLKRLGVNPIQGISEVNMFCDDQTVIRFKNPKVQASIQANTFVIAGPNATANLADVVDEVGPMMGQANAQKMASMPGFYGQFNQALSGKEGAEGADAAEGDDEIPDLVDSFEEVAESEESS</sequence>
<evidence type="ECO:0000313" key="6">
    <source>
        <dbReference type="Proteomes" id="UP000241890"/>
    </source>
</evidence>
<dbReference type="OrthoDB" id="8033832at2759"/>
<dbReference type="InterPro" id="IPR039370">
    <property type="entry name" value="BTF3"/>
</dbReference>
<dbReference type="Gene3D" id="2.20.70.30">
    <property type="entry name" value="Nascent polypeptide-associated complex domain"/>
    <property type="match status" value="1"/>
</dbReference>
<protein>
    <recommendedName>
        <fullName evidence="2">Nascent polypeptide-associated complex subunit beta</fullName>
    </recommendedName>
</protein>
<dbReference type="FunCoup" id="A0A2R5GH08">
    <property type="interactions" value="509"/>
</dbReference>
<dbReference type="InterPro" id="IPR002715">
    <property type="entry name" value="Nas_poly-pep-assoc_cplx_dom"/>
</dbReference>
<comment type="subunit">
    <text evidence="2">Part of the nascent polypeptide-associated complex (NAC).</text>
</comment>
<dbReference type="AlphaFoldDB" id="A0A2R5GH08"/>
<feature type="region of interest" description="Disordered" evidence="3">
    <location>
        <begin position="19"/>
        <end position="48"/>
    </location>
</feature>
<evidence type="ECO:0000256" key="3">
    <source>
        <dbReference type="SAM" id="MobiDB-lite"/>
    </source>
</evidence>
<dbReference type="PANTHER" id="PTHR10351">
    <property type="entry name" value="TRANSCRIPTION FACTOR BTF3 FAMILY MEMBER"/>
    <property type="match status" value="1"/>
</dbReference>
<dbReference type="EMBL" id="BEYU01000071">
    <property type="protein sequence ID" value="GBG30160.1"/>
    <property type="molecule type" value="Genomic_DNA"/>
</dbReference>
<dbReference type="InParanoid" id="A0A2R5GH08"/>
<evidence type="ECO:0000256" key="1">
    <source>
        <dbReference type="ARBA" id="ARBA00005296"/>
    </source>
</evidence>
<name>A0A2R5GH08_9STRA</name>
<comment type="similarity">
    <text evidence="1 2">Belongs to the NAC-beta family.</text>
</comment>
<gene>
    <name evidence="5" type="ORF">FCC1311_063802</name>
</gene>
<dbReference type="InterPro" id="IPR038187">
    <property type="entry name" value="NAC_A/B_dom_sf"/>
</dbReference>
<feature type="domain" description="NAC-A/B" evidence="4">
    <location>
        <begin position="45"/>
        <end position="110"/>
    </location>
</feature>
<dbReference type="CDD" id="cd22055">
    <property type="entry name" value="NAC_BTF3"/>
    <property type="match status" value="1"/>
</dbReference>
<organism evidence="5 6">
    <name type="scientific">Hondaea fermentalgiana</name>
    <dbReference type="NCBI Taxonomy" id="2315210"/>
    <lineage>
        <taxon>Eukaryota</taxon>
        <taxon>Sar</taxon>
        <taxon>Stramenopiles</taxon>
        <taxon>Bigyra</taxon>
        <taxon>Labyrinthulomycetes</taxon>
        <taxon>Thraustochytrida</taxon>
        <taxon>Thraustochytriidae</taxon>
        <taxon>Hondaea</taxon>
    </lineage>
</organism>
<dbReference type="Pfam" id="PF01849">
    <property type="entry name" value="NAC"/>
    <property type="match status" value="1"/>
</dbReference>
<evidence type="ECO:0000313" key="5">
    <source>
        <dbReference type="EMBL" id="GBG30160.1"/>
    </source>
</evidence>
<keyword evidence="6" id="KW-1185">Reference proteome</keyword>
<dbReference type="FunFam" id="2.20.70.30:FF:000001">
    <property type="entry name" value="Transcription factor BTF3 homolog"/>
    <property type="match status" value="1"/>
</dbReference>
<dbReference type="PROSITE" id="PS51151">
    <property type="entry name" value="NAC_AB"/>
    <property type="match status" value="1"/>
</dbReference>
<comment type="caution">
    <text evidence="5">The sequence shown here is derived from an EMBL/GenBank/DDBJ whole genome shotgun (WGS) entry which is preliminary data.</text>
</comment>
<keyword evidence="2" id="KW-0805">Transcription regulation</keyword>
<dbReference type="Proteomes" id="UP000241890">
    <property type="component" value="Unassembled WGS sequence"/>
</dbReference>
<reference evidence="5 6" key="1">
    <citation type="submission" date="2017-12" db="EMBL/GenBank/DDBJ databases">
        <title>Sequencing, de novo assembly and annotation of complete genome of a new Thraustochytrid species, strain FCC1311.</title>
        <authorList>
            <person name="Sedici K."/>
            <person name="Godart F."/>
            <person name="Aiese Cigliano R."/>
            <person name="Sanseverino W."/>
            <person name="Barakat M."/>
            <person name="Ortet P."/>
            <person name="Marechal E."/>
            <person name="Cagnac O."/>
            <person name="Amato A."/>
        </authorList>
    </citation>
    <scope>NUCLEOTIDE SEQUENCE [LARGE SCALE GENOMIC DNA]</scope>
</reference>
<accession>A0A2R5GH08</accession>
<evidence type="ECO:0000256" key="2">
    <source>
        <dbReference type="RuleBase" id="RU361272"/>
    </source>
</evidence>
<dbReference type="SMART" id="SM01407">
    <property type="entry name" value="NAC"/>
    <property type="match status" value="1"/>
</dbReference>
<evidence type="ECO:0000259" key="4">
    <source>
        <dbReference type="PROSITE" id="PS51151"/>
    </source>
</evidence>
<proteinExistence type="inferred from homology"/>